<dbReference type="Proteomes" id="UP001060085">
    <property type="component" value="Linkage Group LG05"/>
</dbReference>
<gene>
    <name evidence="1" type="ORF">M9H77_24652</name>
</gene>
<name>A0ACC0AXS0_CATRO</name>
<sequence>MIRRVESKLKSNCTSFYYCTQGIATPNFRNEQSSNDYISSLCKRKLFKEAFDAFDFLVKNTNYNVYPSTYARLVNFCSSLRLLHYGRKVHEHILSSDYQTDTILQNHILNMYGRCGSLVDARRVFDRMTERNVVSWTEIIAGYSQNGQEIEAIKLYFEMQREGFAPDHYTFGNIIKASSGTDKVELGRQLHAQVLKSDLGSHLIPQNALIAMYIKFGRVNEAQDVFSCIQSKDLTSWSSIIAGFSKLGYEIEALLCFKDMLQQGTYQPNEFIFGSVFSACGSIIQAEYGRQLHGMSVKFGLWGDAYAGCSLADMYAKCGFLDSMEVAFSQIKMPDMVAWNAVVAGFAYAGNANKAIKTFSWMRHLGFNTDDITIRSLLCAFTNPFYLFQGKQVHSYILKAGLDLSVTVSNTLLSMYGNCSDIYGAYRIFCEIGTDADRVSWNAILNVFMQHNQTGEAFSLFKSMLLSPYRPDHATVLSMLGVCGKATSLETTDQLYCLVLKSGFKEDMSVMNGLLDTYVKCGSLKNAQKLFDCIKNPDVISWSSLIVGYAQFGYGEEALNLFRKMRNLGIKPNQVTFVGVLTACSHVGLVEEGWKLFSTMESEHGIVPTREHYSCVIDLLARAGRLNEAEAFINQMAFDPDVVMWKTLLAACKTHKNIEVGKRAAENILKIDPYNSSAHVLLANIYASTGSWKDFAALRILMKQKGVNKLPGQSWIEVKNKIHIFSAEDGSHPEMCKLYIMLEELLLQMLDAGYIPTLR</sequence>
<accession>A0ACC0AXS0</accession>
<keyword evidence="2" id="KW-1185">Reference proteome</keyword>
<protein>
    <submittedName>
        <fullName evidence="1">Uncharacterized protein</fullName>
    </submittedName>
</protein>
<comment type="caution">
    <text evidence="1">The sequence shown here is derived from an EMBL/GenBank/DDBJ whole genome shotgun (WGS) entry which is preliminary data.</text>
</comment>
<organism evidence="1 2">
    <name type="scientific">Catharanthus roseus</name>
    <name type="common">Madagascar periwinkle</name>
    <name type="synonym">Vinca rosea</name>
    <dbReference type="NCBI Taxonomy" id="4058"/>
    <lineage>
        <taxon>Eukaryota</taxon>
        <taxon>Viridiplantae</taxon>
        <taxon>Streptophyta</taxon>
        <taxon>Embryophyta</taxon>
        <taxon>Tracheophyta</taxon>
        <taxon>Spermatophyta</taxon>
        <taxon>Magnoliopsida</taxon>
        <taxon>eudicotyledons</taxon>
        <taxon>Gunneridae</taxon>
        <taxon>Pentapetalae</taxon>
        <taxon>asterids</taxon>
        <taxon>lamiids</taxon>
        <taxon>Gentianales</taxon>
        <taxon>Apocynaceae</taxon>
        <taxon>Rauvolfioideae</taxon>
        <taxon>Vinceae</taxon>
        <taxon>Catharanthinae</taxon>
        <taxon>Catharanthus</taxon>
    </lineage>
</organism>
<evidence type="ECO:0000313" key="2">
    <source>
        <dbReference type="Proteomes" id="UP001060085"/>
    </source>
</evidence>
<evidence type="ECO:0000313" key="1">
    <source>
        <dbReference type="EMBL" id="KAI5665329.1"/>
    </source>
</evidence>
<proteinExistence type="predicted"/>
<dbReference type="EMBL" id="CM044705">
    <property type="protein sequence ID" value="KAI5665329.1"/>
    <property type="molecule type" value="Genomic_DNA"/>
</dbReference>
<reference evidence="2" key="1">
    <citation type="journal article" date="2023" name="Nat. Plants">
        <title>Single-cell RNA sequencing provides a high-resolution roadmap for understanding the multicellular compartmentation of specialized metabolism.</title>
        <authorList>
            <person name="Sun S."/>
            <person name="Shen X."/>
            <person name="Li Y."/>
            <person name="Li Y."/>
            <person name="Wang S."/>
            <person name="Li R."/>
            <person name="Zhang H."/>
            <person name="Shen G."/>
            <person name="Guo B."/>
            <person name="Wei J."/>
            <person name="Xu J."/>
            <person name="St-Pierre B."/>
            <person name="Chen S."/>
            <person name="Sun C."/>
        </authorList>
    </citation>
    <scope>NUCLEOTIDE SEQUENCE [LARGE SCALE GENOMIC DNA]</scope>
</reference>